<sequence>MESINKLLLQIVLLIITVLPFIVYTELGKIEGTSEPIRNAVEVINNSIYNAIYFTADILDPFIPPELGTAHDIVVSVILIAGMLLTVILAVLIVRTSANIITEWAMEKDA</sequence>
<dbReference type="EMBL" id="PQXF01000010">
    <property type="protein sequence ID" value="PXF60912.1"/>
    <property type="molecule type" value="Genomic_DNA"/>
</dbReference>
<proteinExistence type="predicted"/>
<reference evidence="1" key="1">
    <citation type="submission" date="2018-01" db="EMBL/GenBank/DDBJ databases">
        <authorList>
            <person name="Krukenberg V."/>
        </authorList>
    </citation>
    <scope>NUCLEOTIDE SEQUENCE</scope>
    <source>
        <strain evidence="1">E20ANME2</strain>
    </source>
</reference>
<comment type="caution">
    <text evidence="1">The sequence shown here is derived from an EMBL/GenBank/DDBJ whole genome shotgun (WGS) entry which is preliminary data.</text>
</comment>
<protein>
    <submittedName>
        <fullName evidence="1">Uncharacterized protein</fullName>
    </submittedName>
</protein>
<evidence type="ECO:0000313" key="1">
    <source>
        <dbReference type="EMBL" id="PXF60912.1"/>
    </source>
</evidence>
<dbReference type="Proteomes" id="UP000248329">
    <property type="component" value="Unassembled WGS sequence"/>
</dbReference>
<name>A0AC61L383_9EURY</name>
<organism evidence="1 2">
    <name type="scientific">Candidatus Methanogaster sp</name>
    <dbReference type="NCBI Taxonomy" id="3386292"/>
    <lineage>
        <taxon>Archaea</taxon>
        <taxon>Methanobacteriati</taxon>
        <taxon>Methanobacteriota</taxon>
        <taxon>Stenosarchaea group</taxon>
        <taxon>Methanomicrobia</taxon>
        <taxon>Methanosarcinales</taxon>
        <taxon>ANME-2 cluster</taxon>
        <taxon>Candidatus Methanogasteraceae</taxon>
        <taxon>Candidatus Methanogaster</taxon>
    </lineage>
</organism>
<evidence type="ECO:0000313" key="2">
    <source>
        <dbReference type="Proteomes" id="UP000248329"/>
    </source>
</evidence>
<accession>A0AC61L383</accession>
<gene>
    <name evidence="1" type="ORF">C4B59_07030</name>
</gene>